<evidence type="ECO:0000313" key="4">
    <source>
        <dbReference type="EMBL" id="MCP1675626.1"/>
    </source>
</evidence>
<proteinExistence type="predicted"/>
<reference evidence="4" key="1">
    <citation type="submission" date="2022-03" db="EMBL/GenBank/DDBJ databases">
        <title>Genomic Encyclopedia of Type Strains, Phase III (KMG-III): the genomes of soil and plant-associated and newly described type strains.</title>
        <authorList>
            <person name="Whitman W."/>
        </authorList>
    </citation>
    <scope>NUCLEOTIDE SEQUENCE</scope>
    <source>
        <strain evidence="4">ANL 6-2</strain>
    </source>
</reference>
<dbReference type="EMBL" id="JALJXV010000006">
    <property type="protein sequence ID" value="MCP1675626.1"/>
    <property type="molecule type" value="Genomic_DNA"/>
</dbReference>
<evidence type="ECO:0000256" key="1">
    <source>
        <dbReference type="PROSITE-ProRule" id="PRU00169"/>
    </source>
</evidence>
<dbReference type="PANTHER" id="PTHR47233:SF3">
    <property type="entry name" value="CHEMOTAXIS PROTEIN CHEV"/>
    <property type="match status" value="1"/>
</dbReference>
<dbReference type="InterPro" id="IPR036061">
    <property type="entry name" value="CheW-like_dom_sf"/>
</dbReference>
<dbReference type="InterPro" id="IPR001789">
    <property type="entry name" value="Sig_transdc_resp-reg_receiver"/>
</dbReference>
<feature type="domain" description="CheW-like" evidence="3">
    <location>
        <begin position="19"/>
        <end position="158"/>
    </location>
</feature>
<dbReference type="SMART" id="SM00260">
    <property type="entry name" value="CheW"/>
    <property type="match status" value="1"/>
</dbReference>
<keyword evidence="1" id="KW-0597">Phosphoprotein</keyword>
<dbReference type="GO" id="GO:0006935">
    <property type="term" value="P:chemotaxis"/>
    <property type="evidence" value="ECO:0007669"/>
    <property type="project" value="InterPro"/>
</dbReference>
<organism evidence="4 5">
    <name type="scientific">Natronocella acetinitrilica</name>
    <dbReference type="NCBI Taxonomy" id="414046"/>
    <lineage>
        <taxon>Bacteria</taxon>
        <taxon>Pseudomonadati</taxon>
        <taxon>Pseudomonadota</taxon>
        <taxon>Gammaproteobacteria</taxon>
        <taxon>Chromatiales</taxon>
        <taxon>Ectothiorhodospiraceae</taxon>
        <taxon>Natronocella</taxon>
    </lineage>
</organism>
<dbReference type="InterPro" id="IPR002545">
    <property type="entry name" value="CheW-lke_dom"/>
</dbReference>
<protein>
    <submittedName>
        <fullName evidence="4">Two-component system chemotaxis response regulator CheV</fullName>
    </submittedName>
</protein>
<dbReference type="SUPFAM" id="SSF52172">
    <property type="entry name" value="CheY-like"/>
    <property type="match status" value="1"/>
</dbReference>
<dbReference type="InterPro" id="IPR024181">
    <property type="entry name" value="Chemotax_regulator_CheV"/>
</dbReference>
<dbReference type="RefSeq" id="WP_253479233.1">
    <property type="nucleotide sequence ID" value="NZ_JALJXV010000006.1"/>
</dbReference>
<dbReference type="SUPFAM" id="SSF50341">
    <property type="entry name" value="CheW-like"/>
    <property type="match status" value="1"/>
</dbReference>
<dbReference type="Proteomes" id="UP001205843">
    <property type="component" value="Unassembled WGS sequence"/>
</dbReference>
<evidence type="ECO:0000313" key="5">
    <source>
        <dbReference type="Proteomes" id="UP001205843"/>
    </source>
</evidence>
<dbReference type="PROSITE" id="PS50110">
    <property type="entry name" value="RESPONSE_REGULATORY"/>
    <property type="match status" value="1"/>
</dbReference>
<evidence type="ECO:0000259" key="2">
    <source>
        <dbReference type="PROSITE" id="PS50110"/>
    </source>
</evidence>
<dbReference type="PIRSF" id="PIRSF002867">
    <property type="entry name" value="CheV"/>
    <property type="match status" value="1"/>
</dbReference>
<dbReference type="AlphaFoldDB" id="A0AAE3G6G7"/>
<gene>
    <name evidence="4" type="ORF">J2T57_002776</name>
</gene>
<name>A0AAE3G6G7_9GAMM</name>
<dbReference type="Gene3D" id="3.40.50.2300">
    <property type="match status" value="1"/>
</dbReference>
<dbReference type="Pfam" id="PF00072">
    <property type="entry name" value="Response_reg"/>
    <property type="match status" value="1"/>
</dbReference>
<keyword evidence="5" id="KW-1185">Reference proteome</keyword>
<dbReference type="Gene3D" id="2.40.50.180">
    <property type="entry name" value="CheA-289, Domain 4"/>
    <property type="match status" value="1"/>
</dbReference>
<comment type="caution">
    <text evidence="4">The sequence shown here is derived from an EMBL/GenBank/DDBJ whole genome shotgun (WGS) entry which is preliminary data.</text>
</comment>
<dbReference type="Gene3D" id="2.30.30.40">
    <property type="entry name" value="SH3 Domains"/>
    <property type="match status" value="1"/>
</dbReference>
<dbReference type="Pfam" id="PF01584">
    <property type="entry name" value="CheW"/>
    <property type="match status" value="1"/>
</dbReference>
<dbReference type="PANTHER" id="PTHR47233">
    <property type="entry name" value="CHEMOTAXIS PROTEIN CHEV"/>
    <property type="match status" value="1"/>
</dbReference>
<evidence type="ECO:0000259" key="3">
    <source>
        <dbReference type="PROSITE" id="PS50851"/>
    </source>
</evidence>
<dbReference type="PROSITE" id="PS50851">
    <property type="entry name" value="CHEW"/>
    <property type="match status" value="1"/>
</dbReference>
<feature type="modified residue" description="4-aspartylphosphate" evidence="1">
    <location>
        <position position="237"/>
    </location>
</feature>
<dbReference type="SMART" id="SM00448">
    <property type="entry name" value="REC"/>
    <property type="match status" value="1"/>
</dbReference>
<sequence length="306" mass="33414">MASIIETVDQRTNLVGQNRLELLLFNLNGAQIFGINVFKVCEVIRTPKLIRMPHAHPAVAGVAHIRGKTIAVLDLSLATTGKPVDSSGETSIIVTEYNRTTQGFVVRGVDRIVNLNWQDIMPPPSGASGSAYLTGVTRVDDRLVQIVDVEKVMAEVTRAERVAAASEQESRDDAIDRHVLVVDDSVVARKQVRDTLQQIGVQVSLAKNGEEALAMLDQWAGAPAGTPLESMLMVISDIEMPRMDGYTLTSEIRKRDNLKHLHVLLHTSLSGVFNGNMVKRVGADDFLAKFAADELSKKVTERLDAA</sequence>
<dbReference type="InterPro" id="IPR011006">
    <property type="entry name" value="CheY-like_superfamily"/>
</dbReference>
<feature type="domain" description="Response regulatory" evidence="2">
    <location>
        <begin position="178"/>
        <end position="304"/>
    </location>
</feature>
<accession>A0AAE3G6G7</accession>
<dbReference type="GO" id="GO:0000160">
    <property type="term" value="P:phosphorelay signal transduction system"/>
    <property type="evidence" value="ECO:0007669"/>
    <property type="project" value="InterPro"/>
</dbReference>